<evidence type="ECO:0000256" key="6">
    <source>
        <dbReference type="ARBA" id="ARBA00023157"/>
    </source>
</evidence>
<feature type="signal peptide" evidence="7">
    <location>
        <begin position="1"/>
        <end position="25"/>
    </location>
</feature>
<sequence length="128" mass="13419">MSVRTVMTAAAAAAVVGLAASAASAGETERGRLFLSVSGSHSTWIRGVQLHCPHTGGHHPHAAAACSQLGRAHGEPGAVAGDRHLCTREYDPVTATAEGEWNGRTLLWRKTYPNACALDSETGPLFRF</sequence>
<keyword evidence="6" id="KW-1015">Disulfide bond</keyword>
<keyword evidence="3" id="KW-0964">Secreted</keyword>
<evidence type="ECO:0000256" key="7">
    <source>
        <dbReference type="SAM" id="SignalP"/>
    </source>
</evidence>
<evidence type="ECO:0000256" key="3">
    <source>
        <dbReference type="ARBA" id="ARBA00022525"/>
    </source>
</evidence>
<dbReference type="InterPro" id="IPR023549">
    <property type="entry name" value="Subtilisin_inhibitor"/>
</dbReference>
<accession>A0ABN1B6Q7</accession>
<feature type="domain" description="Subtilisin inhibitor" evidence="8">
    <location>
        <begin position="42"/>
        <end position="114"/>
    </location>
</feature>
<comment type="subcellular location">
    <subcellularLocation>
        <location evidence="1">Secreted</location>
    </subcellularLocation>
</comment>
<keyword evidence="7" id="KW-0732">Signal</keyword>
<evidence type="ECO:0000259" key="8">
    <source>
        <dbReference type="Pfam" id="PF00720"/>
    </source>
</evidence>
<gene>
    <name evidence="9" type="ORF">GCM10009544_60190</name>
</gene>
<comment type="similarity">
    <text evidence="2">Belongs to the protease inhibitor I16 (SSI) family.</text>
</comment>
<keyword evidence="4" id="KW-0646">Protease inhibitor</keyword>
<dbReference type="Gene3D" id="3.30.350.10">
    <property type="entry name" value="Subtilisin inhibitor-like"/>
    <property type="match status" value="1"/>
</dbReference>
<reference evidence="9 10" key="1">
    <citation type="journal article" date="2019" name="Int. J. Syst. Evol. Microbiol.">
        <title>The Global Catalogue of Microorganisms (GCM) 10K type strain sequencing project: providing services to taxonomists for standard genome sequencing and annotation.</title>
        <authorList>
            <consortium name="The Broad Institute Genomics Platform"/>
            <consortium name="The Broad Institute Genome Sequencing Center for Infectious Disease"/>
            <person name="Wu L."/>
            <person name="Ma J."/>
        </authorList>
    </citation>
    <scope>NUCLEOTIDE SEQUENCE [LARGE SCALE GENOMIC DNA]</scope>
    <source>
        <strain evidence="9 10">JCM 10649</strain>
    </source>
</reference>
<dbReference type="Proteomes" id="UP001499895">
    <property type="component" value="Unassembled WGS sequence"/>
</dbReference>
<dbReference type="EMBL" id="BAAAHB010000121">
    <property type="protein sequence ID" value="GAA0491398.1"/>
    <property type="molecule type" value="Genomic_DNA"/>
</dbReference>
<feature type="chain" id="PRO_5045711210" description="Subtilisin inhibitor domain-containing protein" evidence="7">
    <location>
        <begin position="26"/>
        <end position="128"/>
    </location>
</feature>
<dbReference type="InterPro" id="IPR036819">
    <property type="entry name" value="Subtilisin_inhibitor-like_sf"/>
</dbReference>
<organism evidence="9 10">
    <name type="scientific">Streptomyces stramineus</name>
    <dbReference type="NCBI Taxonomy" id="173861"/>
    <lineage>
        <taxon>Bacteria</taxon>
        <taxon>Bacillati</taxon>
        <taxon>Actinomycetota</taxon>
        <taxon>Actinomycetes</taxon>
        <taxon>Kitasatosporales</taxon>
        <taxon>Streptomycetaceae</taxon>
        <taxon>Streptomyces</taxon>
    </lineage>
</organism>
<evidence type="ECO:0000256" key="2">
    <source>
        <dbReference type="ARBA" id="ARBA00010472"/>
    </source>
</evidence>
<comment type="caution">
    <text evidence="9">The sequence shown here is derived from an EMBL/GenBank/DDBJ whole genome shotgun (WGS) entry which is preliminary data.</text>
</comment>
<evidence type="ECO:0000256" key="1">
    <source>
        <dbReference type="ARBA" id="ARBA00004613"/>
    </source>
</evidence>
<evidence type="ECO:0000256" key="4">
    <source>
        <dbReference type="ARBA" id="ARBA00022690"/>
    </source>
</evidence>
<protein>
    <recommendedName>
        <fullName evidence="8">Subtilisin inhibitor domain-containing protein</fullName>
    </recommendedName>
</protein>
<evidence type="ECO:0000313" key="9">
    <source>
        <dbReference type="EMBL" id="GAA0491398.1"/>
    </source>
</evidence>
<dbReference type="Pfam" id="PF00720">
    <property type="entry name" value="SSI"/>
    <property type="match status" value="1"/>
</dbReference>
<dbReference type="RefSeq" id="WP_344096859.1">
    <property type="nucleotide sequence ID" value="NZ_BAAAHB010000121.1"/>
</dbReference>
<evidence type="ECO:0000313" key="10">
    <source>
        <dbReference type="Proteomes" id="UP001499895"/>
    </source>
</evidence>
<keyword evidence="10" id="KW-1185">Reference proteome</keyword>
<dbReference type="SUPFAM" id="SSF55399">
    <property type="entry name" value="Subtilisin inhibitor"/>
    <property type="match status" value="1"/>
</dbReference>
<evidence type="ECO:0000256" key="5">
    <source>
        <dbReference type="ARBA" id="ARBA00022900"/>
    </source>
</evidence>
<proteinExistence type="inferred from homology"/>
<keyword evidence="5" id="KW-0722">Serine protease inhibitor</keyword>
<name>A0ABN1B6Q7_9ACTN</name>